<evidence type="ECO:0000313" key="3">
    <source>
        <dbReference type="Proteomes" id="UP000275473"/>
    </source>
</evidence>
<organism evidence="2 3">
    <name type="scientific">Planococcus salinus</name>
    <dbReference type="NCBI Taxonomy" id="1848460"/>
    <lineage>
        <taxon>Bacteria</taxon>
        <taxon>Bacillati</taxon>
        <taxon>Bacillota</taxon>
        <taxon>Bacilli</taxon>
        <taxon>Bacillales</taxon>
        <taxon>Caryophanaceae</taxon>
        <taxon>Planococcus</taxon>
    </lineage>
</organism>
<dbReference type="InterPro" id="IPR039569">
    <property type="entry name" value="FAS1-like_DH_region"/>
</dbReference>
<dbReference type="Gene3D" id="3.10.129.10">
    <property type="entry name" value="Hotdog Thioesterase"/>
    <property type="match status" value="1"/>
</dbReference>
<protein>
    <submittedName>
        <fullName evidence="2">MaoC family dehydratase</fullName>
    </submittedName>
</protein>
<gene>
    <name evidence="2" type="ORF">EEX84_12490</name>
</gene>
<dbReference type="Proteomes" id="UP000275473">
    <property type="component" value="Unassembled WGS sequence"/>
</dbReference>
<dbReference type="InterPro" id="IPR029069">
    <property type="entry name" value="HotDog_dom_sf"/>
</dbReference>
<reference evidence="2 3" key="1">
    <citation type="journal article" date="2018" name="Int. J. Syst. Evol. Microbiol.">
        <title>Planococcus salinus sp. nov., a moderately halophilic bacterium isolated from a saline-alkali soil.</title>
        <authorList>
            <person name="Gan L."/>
        </authorList>
    </citation>
    <scope>NUCLEOTIDE SEQUENCE [LARGE SCALE GENOMIC DNA]</scope>
    <source>
        <strain evidence="2 3">LCB217</strain>
    </source>
</reference>
<dbReference type="CDD" id="cd03441">
    <property type="entry name" value="R_hydratase_like"/>
    <property type="match status" value="1"/>
</dbReference>
<sequence length="135" mass="15076">MTKTKEVDVGTRFEDFTFRLEAGKIKELAQAIGDDNPDYLTGKKLPPTIATVIDFWGGGESYGKLLDLDLEKVLHGGQKYEYILPLYAGDDISVSTEVVDIQSKKGMDFYTVQRTYKNQKGEVAIKGYATIIERG</sequence>
<dbReference type="RefSeq" id="WP_123165986.1">
    <property type="nucleotide sequence ID" value="NZ_RIAX01000009.1"/>
</dbReference>
<dbReference type="AlphaFoldDB" id="A0A3M8P6M6"/>
<keyword evidence="3" id="KW-1185">Reference proteome</keyword>
<evidence type="ECO:0000259" key="1">
    <source>
        <dbReference type="Pfam" id="PF13452"/>
    </source>
</evidence>
<comment type="caution">
    <text evidence="2">The sequence shown here is derived from an EMBL/GenBank/DDBJ whole genome shotgun (WGS) entry which is preliminary data.</text>
</comment>
<evidence type="ECO:0000313" key="2">
    <source>
        <dbReference type="EMBL" id="RNF38930.1"/>
    </source>
</evidence>
<dbReference type="SUPFAM" id="SSF54637">
    <property type="entry name" value="Thioesterase/thiol ester dehydrase-isomerase"/>
    <property type="match status" value="1"/>
</dbReference>
<feature type="domain" description="FAS1-like dehydratase" evidence="1">
    <location>
        <begin position="9"/>
        <end position="124"/>
    </location>
</feature>
<accession>A0A3M8P6M6</accession>
<name>A0A3M8P6M6_9BACL</name>
<proteinExistence type="predicted"/>
<dbReference type="OrthoDB" id="160199at2"/>
<dbReference type="EMBL" id="RIAX01000009">
    <property type="protein sequence ID" value="RNF38930.1"/>
    <property type="molecule type" value="Genomic_DNA"/>
</dbReference>
<dbReference type="Pfam" id="PF13452">
    <property type="entry name" value="FAS1_DH_region"/>
    <property type="match status" value="1"/>
</dbReference>